<keyword evidence="6" id="KW-1185">Reference proteome</keyword>
<proteinExistence type="predicted"/>
<evidence type="ECO:0000256" key="1">
    <source>
        <dbReference type="ARBA" id="ARBA00022741"/>
    </source>
</evidence>
<dbReference type="InterPro" id="IPR040848">
    <property type="entry name" value="AAA_lid_7"/>
</dbReference>
<dbReference type="FunFam" id="3.40.50.300:FF:000764">
    <property type="entry name" value="Midasin"/>
    <property type="match status" value="1"/>
</dbReference>
<dbReference type="PRINTS" id="PR00830">
    <property type="entry name" value="ENDOLAPTASE"/>
</dbReference>
<dbReference type="Gene3D" id="3.40.50.300">
    <property type="entry name" value="P-loop containing nucleotide triphosphate hydrolases"/>
    <property type="match status" value="2"/>
</dbReference>
<keyword evidence="2" id="KW-0067">ATP-binding</keyword>
<dbReference type="GO" id="GO:0000027">
    <property type="term" value="P:ribosomal large subunit assembly"/>
    <property type="evidence" value="ECO:0007669"/>
    <property type="project" value="TreeGrafter"/>
</dbReference>
<protein>
    <submittedName>
        <fullName evidence="5">Midasin</fullName>
    </submittedName>
</protein>
<dbReference type="Pfam" id="PF17867">
    <property type="entry name" value="AAA_lid_7"/>
    <property type="match status" value="1"/>
</dbReference>
<dbReference type="AlphaFoldDB" id="A0AAV4HF49"/>
<dbReference type="Pfam" id="PF07728">
    <property type="entry name" value="AAA_5"/>
    <property type="match status" value="1"/>
</dbReference>
<dbReference type="GO" id="GO:0005524">
    <property type="term" value="F:ATP binding"/>
    <property type="evidence" value="ECO:0007669"/>
    <property type="project" value="UniProtKB-KW"/>
</dbReference>
<evidence type="ECO:0000313" key="6">
    <source>
        <dbReference type="Proteomes" id="UP000762676"/>
    </source>
</evidence>
<evidence type="ECO:0000256" key="2">
    <source>
        <dbReference type="ARBA" id="ARBA00022840"/>
    </source>
</evidence>
<evidence type="ECO:0000313" key="5">
    <source>
        <dbReference type="EMBL" id="GFR95376.1"/>
    </source>
</evidence>
<dbReference type="InterPro" id="IPR011704">
    <property type="entry name" value="ATPase_dyneun-rel_AAA"/>
</dbReference>
<name>A0AAV4HF49_9GAST</name>
<feature type="domain" description="Midasin AAA lid" evidence="4">
    <location>
        <begin position="188"/>
        <end position="287"/>
    </location>
</feature>
<keyword evidence="1" id="KW-0547">Nucleotide-binding</keyword>
<dbReference type="PANTHER" id="PTHR48103:SF2">
    <property type="entry name" value="MIDASIN"/>
    <property type="match status" value="1"/>
</dbReference>
<sequence length="407" mass="45366">MKESTRDVGEEKFALQAPTTCENAQRLLRGLQLPRPILLEGSPGVGKTSLVAAVARLARKTLVRINLSEQTDVTDLFGADLPVEGEEGGRFAWRDGPFLQALKAGHWVVFDELNLASQSVLEGLNACFDHRAEVYIPELGKKFAINHTKVRIFACQNPLSQGGGRKGLPQSFLNRFSQVYVEPLGRQDLVFIACAIYPEFPTDMLTAMVDFNSQLHEETMVKKSWGSKGSPWEFNLRDLFRWCDLLKANQPQETLNPGEYVGLIYRDRMRSAVDKTKVEELYEARMGKKWPLYQASRRVFQGQSIVQAGHSFLLRGSSNNVGVARSQGETSPILLHHCLEPLESLMKCVEMGWLAILVGPQSSGKTSLVRLLADLAGTTLNILPMNSTMDTTELLGGFEQVMHFLLL</sequence>
<dbReference type="GO" id="GO:0030687">
    <property type="term" value="C:preribosome, large subunit precursor"/>
    <property type="evidence" value="ECO:0007669"/>
    <property type="project" value="TreeGrafter"/>
</dbReference>
<feature type="domain" description="ATPase dynein-related AAA" evidence="3">
    <location>
        <begin position="37"/>
        <end position="176"/>
    </location>
</feature>
<dbReference type="Proteomes" id="UP000762676">
    <property type="component" value="Unassembled WGS sequence"/>
</dbReference>
<organism evidence="5 6">
    <name type="scientific">Elysia marginata</name>
    <dbReference type="NCBI Taxonomy" id="1093978"/>
    <lineage>
        <taxon>Eukaryota</taxon>
        <taxon>Metazoa</taxon>
        <taxon>Spiralia</taxon>
        <taxon>Lophotrochozoa</taxon>
        <taxon>Mollusca</taxon>
        <taxon>Gastropoda</taxon>
        <taxon>Heterobranchia</taxon>
        <taxon>Euthyneura</taxon>
        <taxon>Panpulmonata</taxon>
        <taxon>Sacoglossa</taxon>
        <taxon>Placobranchoidea</taxon>
        <taxon>Plakobranchidae</taxon>
        <taxon>Elysia</taxon>
    </lineage>
</organism>
<comment type="caution">
    <text evidence="5">The sequence shown here is derived from an EMBL/GenBank/DDBJ whole genome shotgun (WGS) entry which is preliminary data.</text>
</comment>
<dbReference type="GO" id="GO:0005634">
    <property type="term" value="C:nucleus"/>
    <property type="evidence" value="ECO:0007669"/>
    <property type="project" value="TreeGrafter"/>
</dbReference>
<accession>A0AAV4HF49</accession>
<evidence type="ECO:0000259" key="4">
    <source>
        <dbReference type="Pfam" id="PF17867"/>
    </source>
</evidence>
<dbReference type="SUPFAM" id="SSF52540">
    <property type="entry name" value="P-loop containing nucleoside triphosphate hydrolases"/>
    <property type="match status" value="2"/>
</dbReference>
<gene>
    <name evidence="5" type="ORF">ElyMa_004426900</name>
</gene>
<dbReference type="EMBL" id="BMAT01008927">
    <property type="protein sequence ID" value="GFR95376.1"/>
    <property type="molecule type" value="Genomic_DNA"/>
</dbReference>
<dbReference type="GO" id="GO:0000055">
    <property type="term" value="P:ribosomal large subunit export from nucleus"/>
    <property type="evidence" value="ECO:0007669"/>
    <property type="project" value="TreeGrafter"/>
</dbReference>
<evidence type="ECO:0000259" key="3">
    <source>
        <dbReference type="Pfam" id="PF07728"/>
    </source>
</evidence>
<dbReference type="PANTHER" id="PTHR48103">
    <property type="entry name" value="MIDASIN-RELATED"/>
    <property type="match status" value="1"/>
</dbReference>
<reference evidence="5 6" key="1">
    <citation type="journal article" date="2021" name="Elife">
        <title>Chloroplast acquisition without the gene transfer in kleptoplastic sea slugs, Plakobranchus ocellatus.</title>
        <authorList>
            <person name="Maeda T."/>
            <person name="Takahashi S."/>
            <person name="Yoshida T."/>
            <person name="Shimamura S."/>
            <person name="Takaki Y."/>
            <person name="Nagai Y."/>
            <person name="Toyoda A."/>
            <person name="Suzuki Y."/>
            <person name="Arimoto A."/>
            <person name="Ishii H."/>
            <person name="Satoh N."/>
            <person name="Nishiyama T."/>
            <person name="Hasebe M."/>
            <person name="Maruyama T."/>
            <person name="Minagawa J."/>
            <person name="Obokata J."/>
            <person name="Shigenobu S."/>
        </authorList>
    </citation>
    <scope>NUCLEOTIDE SEQUENCE [LARGE SCALE GENOMIC DNA]</scope>
</reference>
<dbReference type="InterPro" id="IPR027417">
    <property type="entry name" value="P-loop_NTPase"/>
</dbReference>
<dbReference type="GO" id="GO:0016887">
    <property type="term" value="F:ATP hydrolysis activity"/>
    <property type="evidence" value="ECO:0007669"/>
    <property type="project" value="InterPro"/>
</dbReference>